<feature type="transmembrane region" description="Helical" evidence="8">
    <location>
        <begin position="114"/>
        <end position="136"/>
    </location>
</feature>
<keyword evidence="3" id="KW-0813">Transport</keyword>
<feature type="domain" description="Sodium/calcium exchanger membrane region" evidence="9">
    <location>
        <begin position="900"/>
        <end position="1054"/>
    </location>
</feature>
<feature type="transmembrane region" description="Helical" evidence="8">
    <location>
        <begin position="187"/>
        <end position="208"/>
    </location>
</feature>
<evidence type="ECO:0000256" key="3">
    <source>
        <dbReference type="ARBA" id="ARBA00022448"/>
    </source>
</evidence>
<evidence type="ECO:0000256" key="1">
    <source>
        <dbReference type="ARBA" id="ARBA00004141"/>
    </source>
</evidence>
<keyword evidence="6 8" id="KW-0472">Membrane</keyword>
<dbReference type="Pfam" id="PF01699">
    <property type="entry name" value="Na_Ca_ex"/>
    <property type="match status" value="2"/>
</dbReference>
<feature type="transmembrane region" description="Helical" evidence="8">
    <location>
        <begin position="244"/>
        <end position="268"/>
    </location>
</feature>
<reference evidence="10 11" key="1">
    <citation type="journal article" date="2016" name="Genome Biol. Evol.">
        <title>Divergent and convergent evolution of fungal pathogenicity.</title>
        <authorList>
            <person name="Shang Y."/>
            <person name="Xiao G."/>
            <person name="Zheng P."/>
            <person name="Cen K."/>
            <person name="Zhan S."/>
            <person name="Wang C."/>
        </authorList>
    </citation>
    <scope>NUCLEOTIDE SEQUENCE [LARGE SCALE GENOMIC DNA]</scope>
    <source>
        <strain evidence="10 11">RCEF 264</strain>
    </source>
</reference>
<comment type="subcellular location">
    <subcellularLocation>
        <location evidence="1">Membrane</location>
        <topology evidence="1">Multi-pass membrane protein</topology>
    </subcellularLocation>
</comment>
<keyword evidence="5 8" id="KW-1133">Transmembrane helix</keyword>
<evidence type="ECO:0000256" key="7">
    <source>
        <dbReference type="SAM" id="MobiDB-lite"/>
    </source>
</evidence>
<dbReference type="InterPro" id="IPR044880">
    <property type="entry name" value="NCX_ion-bd_dom_sf"/>
</dbReference>
<dbReference type="AlphaFoldDB" id="A0A167U5R5"/>
<dbReference type="OrthoDB" id="407410at2759"/>
<feature type="transmembrane region" description="Helical" evidence="8">
    <location>
        <begin position="220"/>
        <end position="238"/>
    </location>
</feature>
<feature type="domain" description="Sodium/calcium exchanger membrane region" evidence="9">
    <location>
        <begin position="124"/>
        <end position="263"/>
    </location>
</feature>
<feature type="region of interest" description="Disordered" evidence="7">
    <location>
        <begin position="750"/>
        <end position="816"/>
    </location>
</feature>
<feature type="compositionally biased region" description="Low complexity" evidence="7">
    <location>
        <begin position="843"/>
        <end position="857"/>
    </location>
</feature>
<dbReference type="InterPro" id="IPR051359">
    <property type="entry name" value="CaCA_antiporter"/>
</dbReference>
<proteinExistence type="inferred from homology"/>
<dbReference type="InterPro" id="IPR004837">
    <property type="entry name" value="NaCa_Exmemb"/>
</dbReference>
<evidence type="ECO:0000256" key="8">
    <source>
        <dbReference type="SAM" id="Phobius"/>
    </source>
</evidence>
<feature type="compositionally biased region" description="Polar residues" evidence="7">
    <location>
        <begin position="616"/>
        <end position="626"/>
    </location>
</feature>
<feature type="transmembrane region" description="Helical" evidence="8">
    <location>
        <begin position="148"/>
        <end position="167"/>
    </location>
</feature>
<feature type="transmembrane region" description="Helical" evidence="8">
    <location>
        <begin position="1001"/>
        <end position="1026"/>
    </location>
</feature>
<evidence type="ECO:0000256" key="2">
    <source>
        <dbReference type="ARBA" id="ARBA00008170"/>
    </source>
</evidence>
<feature type="compositionally biased region" description="Polar residues" evidence="7">
    <location>
        <begin position="587"/>
        <end position="603"/>
    </location>
</feature>
<keyword evidence="11" id="KW-1185">Reference proteome</keyword>
<organism evidence="10 11">
    <name type="scientific">Niveomyces insectorum RCEF 264</name>
    <dbReference type="NCBI Taxonomy" id="1081102"/>
    <lineage>
        <taxon>Eukaryota</taxon>
        <taxon>Fungi</taxon>
        <taxon>Dikarya</taxon>
        <taxon>Ascomycota</taxon>
        <taxon>Pezizomycotina</taxon>
        <taxon>Sordariomycetes</taxon>
        <taxon>Hypocreomycetidae</taxon>
        <taxon>Hypocreales</taxon>
        <taxon>Cordycipitaceae</taxon>
        <taxon>Niveomyces</taxon>
    </lineage>
</organism>
<feature type="compositionally biased region" description="Basic and acidic residues" evidence="7">
    <location>
        <begin position="807"/>
        <end position="816"/>
    </location>
</feature>
<feature type="compositionally biased region" description="Low complexity" evidence="7">
    <location>
        <begin position="871"/>
        <end position="886"/>
    </location>
</feature>
<gene>
    <name evidence="10" type="ORF">SPI_05292</name>
</gene>
<feature type="compositionally biased region" description="Low complexity" evidence="7">
    <location>
        <begin position="650"/>
        <end position="667"/>
    </location>
</feature>
<protein>
    <submittedName>
        <fullName evidence="10">Sodium/calcium exchanger protein</fullName>
    </submittedName>
</protein>
<evidence type="ECO:0000256" key="6">
    <source>
        <dbReference type="ARBA" id="ARBA00023136"/>
    </source>
</evidence>
<comment type="caution">
    <text evidence="10">The sequence shown here is derived from an EMBL/GenBank/DDBJ whole genome shotgun (WGS) entry which is preliminary data.</text>
</comment>
<dbReference type="PANTHER" id="PTHR12266">
    <property type="entry name" value="NA+/CA2+ K+ INDEPENDENT EXCHANGER"/>
    <property type="match status" value="1"/>
</dbReference>
<dbReference type="PANTHER" id="PTHR12266:SF0">
    <property type="entry name" value="MITOCHONDRIAL SODIUM_CALCIUM EXCHANGER PROTEIN"/>
    <property type="match status" value="1"/>
</dbReference>
<feature type="compositionally biased region" description="Acidic residues" evidence="7">
    <location>
        <begin position="750"/>
        <end position="774"/>
    </location>
</feature>
<feature type="compositionally biased region" description="Gly residues" evidence="7">
    <location>
        <begin position="534"/>
        <end position="548"/>
    </location>
</feature>
<dbReference type="STRING" id="1081102.A0A167U5R5"/>
<dbReference type="GO" id="GO:0016020">
    <property type="term" value="C:membrane"/>
    <property type="evidence" value="ECO:0007669"/>
    <property type="project" value="UniProtKB-SubCell"/>
</dbReference>
<evidence type="ECO:0000256" key="5">
    <source>
        <dbReference type="ARBA" id="ARBA00022989"/>
    </source>
</evidence>
<feature type="compositionally biased region" description="Basic and acidic residues" evidence="7">
    <location>
        <begin position="374"/>
        <end position="386"/>
    </location>
</feature>
<feature type="region of interest" description="Disordered" evidence="7">
    <location>
        <begin position="476"/>
        <end position="519"/>
    </location>
</feature>
<feature type="transmembrane region" description="Helical" evidence="8">
    <location>
        <begin position="21"/>
        <end position="41"/>
    </location>
</feature>
<accession>A0A167U5R5</accession>
<feature type="transmembrane region" description="Helical" evidence="8">
    <location>
        <begin position="912"/>
        <end position="934"/>
    </location>
</feature>
<dbReference type="GO" id="GO:0006874">
    <property type="term" value="P:intracellular calcium ion homeostasis"/>
    <property type="evidence" value="ECO:0007669"/>
    <property type="project" value="TreeGrafter"/>
</dbReference>
<keyword evidence="4 8" id="KW-0812">Transmembrane</keyword>
<sequence>MPLPAIRRPYGRPRRRAKFRSRPFFVSIAVLLSLVLLHRFVPGGGLRSGHAQDSSGLLVRRLVFQPGDDDDDNVPCRLVHQAADQCAFVRQHCQDEAAGLLPYLTFYYCTLHGAHAVAFAVLVVWLGLLFTTIGIAASDFFSVNLGTIASILGLSESLAGVTFLAFGNGSPDVFSTFAAMNSNSGSMAVGELIGAAGFITGVVAGSMALVREFRVSRRTFVRDICFFIVAVLFSVVFLADGRLMLWECCAMIGFYVFYVLTVVGWHWVSSRRSRRRAREAVSRGHFYDYRTVLDHAGDGVGVGGGSGGGGAAVDNGEEDEVDDSAPLGGRRRPRVPDISALERGPRIQIQSVESPELQEFDVAAAGGASTPISPHDHTRNEEQQERHNRHISAEMSSSMRVSRPRGRRTTATIAPIRPSLLGALEFRSVLASLQKSGMMHLAPLDRRRLAAGRHRPSFSRGYSVSSFYEAGDGWHDGSGISPQSPYHDGAFSAGHTPGERQQQLLAAGRDRASSMPFDTTVNPFEAAASAALRRGGGGADRGAGGGASDGDLLGPAPADSTGASSFAVSPKTKGGTSPAGDEDHLAASTQPATHATQLRSARSPSGLHLDIPSSPEYGTSQPQQGRHSPRSLSPALSPFPGYTETPQTFTPLSPSSRASSLLLPTAPSRRRRDEEISSFSAMDDESRLALPKPVRWWPYRVLPAPHVITRTLFPSLFGWHEKTVWDKFVSVISVPTVFLLVMTLPVVETEVNDDDDDDDDEGDDNDNDLDEDAGDDGRDDVGDAVRVPLLNGSGVLDDTDDETDAGDPVRRGESEWHRYRRSMDASRGLPSPVIRAMRHAKAHAASASASASSSSSTAAPAHVPAAFTAVGDGAAAGGDDPSNADGPHLQPPTGAGRPVAWISTVAGEVVGVLKAFGVIVGMSEAILGLTIFAVGNSLGDLVADITVARLGYPVMALSACFGGPMLNILLGVGIGGAWMAVKAAKARERAHPGEPRVYEPYAIEVGGTLLVSAVTVLVTLVVLLVAVPAHKWRLTRTIGLALIGLWTVSTVLNVVLELTGAWA</sequence>
<dbReference type="EMBL" id="AZHD01000008">
    <property type="protein sequence ID" value="OAA61268.1"/>
    <property type="molecule type" value="Genomic_DNA"/>
</dbReference>
<feature type="transmembrane region" description="Helical" evidence="8">
    <location>
        <begin position="1038"/>
        <end position="1056"/>
    </location>
</feature>
<comment type="similarity">
    <text evidence="2">Belongs to the Ca(2+):cation antiporter (CaCA) (TC 2.A.19) family.</text>
</comment>
<name>A0A167U5R5_9HYPO</name>
<evidence type="ECO:0000259" key="9">
    <source>
        <dbReference type="Pfam" id="PF01699"/>
    </source>
</evidence>
<feature type="region of interest" description="Disordered" evidence="7">
    <location>
        <begin position="532"/>
        <end position="673"/>
    </location>
</feature>
<dbReference type="GO" id="GO:0008324">
    <property type="term" value="F:monoatomic cation transmembrane transporter activity"/>
    <property type="evidence" value="ECO:0007669"/>
    <property type="project" value="TreeGrafter"/>
</dbReference>
<feature type="region of interest" description="Disordered" evidence="7">
    <location>
        <begin position="304"/>
        <end position="389"/>
    </location>
</feature>
<feature type="region of interest" description="Disordered" evidence="7">
    <location>
        <begin position="871"/>
        <end position="895"/>
    </location>
</feature>
<evidence type="ECO:0000256" key="4">
    <source>
        <dbReference type="ARBA" id="ARBA00022692"/>
    </source>
</evidence>
<feature type="transmembrane region" description="Helical" evidence="8">
    <location>
        <begin position="954"/>
        <end position="981"/>
    </location>
</feature>
<feature type="region of interest" description="Disordered" evidence="7">
    <location>
        <begin position="838"/>
        <end position="857"/>
    </location>
</feature>
<evidence type="ECO:0000313" key="11">
    <source>
        <dbReference type="Proteomes" id="UP000076874"/>
    </source>
</evidence>
<evidence type="ECO:0000313" key="10">
    <source>
        <dbReference type="EMBL" id="OAA61268.1"/>
    </source>
</evidence>
<dbReference type="Gene3D" id="1.20.1420.30">
    <property type="entry name" value="NCX, central ion-binding region"/>
    <property type="match status" value="2"/>
</dbReference>
<dbReference type="Proteomes" id="UP000076874">
    <property type="component" value="Unassembled WGS sequence"/>
</dbReference>